<comment type="caution">
    <text evidence="2">The sequence shown here is derived from an EMBL/GenBank/DDBJ whole genome shotgun (WGS) entry which is preliminary data.</text>
</comment>
<feature type="non-terminal residue" evidence="2">
    <location>
        <position position="226"/>
    </location>
</feature>
<feature type="region of interest" description="Disordered" evidence="1">
    <location>
        <begin position="155"/>
        <end position="189"/>
    </location>
</feature>
<protein>
    <submittedName>
        <fullName evidence="2">Uncharacterized protein</fullName>
    </submittedName>
</protein>
<gene>
    <name evidence="2" type="ORF">CCHLO57077_00017741</name>
</gene>
<reference evidence="2" key="1">
    <citation type="submission" date="2023-01" db="EMBL/GenBank/DDBJ databases">
        <authorList>
            <person name="Piombo E."/>
        </authorList>
    </citation>
    <scope>NUCLEOTIDE SEQUENCE</scope>
</reference>
<accession>A0AA35LTT2</accession>
<evidence type="ECO:0000256" key="1">
    <source>
        <dbReference type="SAM" id="MobiDB-lite"/>
    </source>
</evidence>
<sequence>MASSHSTAGDFWDTNLCPALLSPASTASAQSPPRDFWDQGLGSKPSSSPSGTEEAHQSDSRFTSPQAVTTTPNARKESPNPSQLDHQFSKRPSTWRSDCPGALTEDIRIENVTLEDISKNMGDFPEPKGEWSTHSGCTILNDSTLETQSKLVSGVVNIGDSPGHVTTDSPGTPRRTENELCNNGTGHDEISFEEDEYEVERLDAKLGEKDGHWRYSTQSICSKGQD</sequence>
<proteinExistence type="predicted"/>
<name>A0AA35LTT2_9HYPO</name>
<feature type="compositionally biased region" description="Low complexity" evidence="1">
    <location>
        <begin position="42"/>
        <end position="51"/>
    </location>
</feature>
<organism evidence="2 3">
    <name type="scientific">Clonostachys chloroleuca</name>
    <dbReference type="NCBI Taxonomy" id="1926264"/>
    <lineage>
        <taxon>Eukaryota</taxon>
        <taxon>Fungi</taxon>
        <taxon>Dikarya</taxon>
        <taxon>Ascomycota</taxon>
        <taxon>Pezizomycotina</taxon>
        <taxon>Sordariomycetes</taxon>
        <taxon>Hypocreomycetidae</taxon>
        <taxon>Hypocreales</taxon>
        <taxon>Bionectriaceae</taxon>
        <taxon>Clonostachys</taxon>
    </lineage>
</organism>
<feature type="region of interest" description="Disordered" evidence="1">
    <location>
        <begin position="23"/>
        <end position="104"/>
    </location>
</feature>
<dbReference type="Proteomes" id="UP001160390">
    <property type="component" value="Unassembled WGS sequence"/>
</dbReference>
<keyword evidence="3" id="KW-1185">Reference proteome</keyword>
<feature type="compositionally biased region" description="Low complexity" evidence="1">
    <location>
        <begin position="23"/>
        <end position="33"/>
    </location>
</feature>
<evidence type="ECO:0000313" key="2">
    <source>
        <dbReference type="EMBL" id="CAI6068758.1"/>
    </source>
</evidence>
<evidence type="ECO:0000313" key="3">
    <source>
        <dbReference type="Proteomes" id="UP001160390"/>
    </source>
</evidence>
<dbReference type="AlphaFoldDB" id="A0AA35LTT2"/>
<dbReference type="EMBL" id="CABFNP030000633">
    <property type="protein sequence ID" value="CAI6068758.1"/>
    <property type="molecule type" value="Genomic_DNA"/>
</dbReference>
<feature type="compositionally biased region" description="Polar residues" evidence="1">
    <location>
        <begin position="60"/>
        <end position="96"/>
    </location>
</feature>